<protein>
    <submittedName>
        <fullName evidence="10">Uncharacterized protein</fullName>
    </submittedName>
</protein>
<feature type="transmembrane region" description="Helical" evidence="9">
    <location>
        <begin position="279"/>
        <end position="298"/>
    </location>
</feature>
<keyword evidence="2" id="KW-0813">Transport</keyword>
<sequence length="416" mass="46857">MQGTKHCFRNKISDGRLTEYELSAVGTSVNNTRDSGQDEHGYPASDNIDSEQVSFEETAGIVSNKDDKRIFMTWVLPSKEFRLWLTTWKFSLNPGQFTIKEHALIFIMAEVSSLTIPTADTILRAGTPPGFGLALFFVISAQLIGYSIADRISGKPIKNIFAFREPHYSKDYIRKPIKNAIEWSRITTKASLIGELKHAVKEIPKTTCSYIALFVHTIIYYGSNIVKQFKTSLHQRPNDVHCVLMSKYSKVPEWWYFVVFCLSFIVAAVTCQQGDLMPWYYLFLAIAIAFGWLLPIGIVEAIANVNLFSLTAVMLVGAILFHKNGLANLTFQAFASTTISQALILLFSFKFGHYMKIPSRTIFITQLMITILNAIIKYSITYHLLNTVPDICSTQNWTCPNSPTTPILFANLGKLP</sequence>
<dbReference type="InterPro" id="IPR004813">
    <property type="entry name" value="OPT"/>
</dbReference>
<evidence type="ECO:0000313" key="11">
    <source>
        <dbReference type="EMBL" id="CAF4015254.1"/>
    </source>
</evidence>
<gene>
    <name evidence="10" type="ORF">GPM918_LOCUS25988</name>
    <name evidence="11" type="ORF">SRO942_LOCUS26062</name>
</gene>
<dbReference type="GO" id="GO:0015031">
    <property type="term" value="P:protein transport"/>
    <property type="evidence" value="ECO:0007669"/>
    <property type="project" value="UniProtKB-KW"/>
</dbReference>
<keyword evidence="12" id="KW-1185">Reference proteome</keyword>
<feature type="transmembrane region" description="Helical" evidence="9">
    <location>
        <begin position="254"/>
        <end position="273"/>
    </location>
</feature>
<keyword evidence="5" id="KW-0653">Protein transport</keyword>
<feature type="transmembrane region" description="Helical" evidence="9">
    <location>
        <begin position="305"/>
        <end position="323"/>
    </location>
</feature>
<dbReference type="GO" id="GO:0016020">
    <property type="term" value="C:membrane"/>
    <property type="evidence" value="ECO:0007669"/>
    <property type="project" value="UniProtKB-SubCell"/>
</dbReference>
<evidence type="ECO:0000256" key="2">
    <source>
        <dbReference type="ARBA" id="ARBA00022448"/>
    </source>
</evidence>
<dbReference type="AlphaFoldDB" id="A0A814ZTC1"/>
<dbReference type="InterPro" id="IPR004648">
    <property type="entry name" value="Oligpept_transpt"/>
</dbReference>
<evidence type="ECO:0000256" key="5">
    <source>
        <dbReference type="ARBA" id="ARBA00022927"/>
    </source>
</evidence>
<evidence type="ECO:0000256" key="3">
    <source>
        <dbReference type="ARBA" id="ARBA00022692"/>
    </source>
</evidence>
<evidence type="ECO:0000313" key="12">
    <source>
        <dbReference type="Proteomes" id="UP000663829"/>
    </source>
</evidence>
<dbReference type="Proteomes" id="UP000663829">
    <property type="component" value="Unassembled WGS sequence"/>
</dbReference>
<keyword evidence="6 9" id="KW-1133">Transmembrane helix</keyword>
<dbReference type="EMBL" id="CAJOBC010013278">
    <property type="protein sequence ID" value="CAF4015254.1"/>
    <property type="molecule type" value="Genomic_DNA"/>
</dbReference>
<dbReference type="EMBL" id="CAJNOQ010010293">
    <property type="protein sequence ID" value="CAF1247991.1"/>
    <property type="molecule type" value="Genomic_DNA"/>
</dbReference>
<evidence type="ECO:0000256" key="1">
    <source>
        <dbReference type="ARBA" id="ARBA00004141"/>
    </source>
</evidence>
<keyword evidence="7 9" id="KW-0472">Membrane</keyword>
<accession>A0A814ZTC1</accession>
<feature type="transmembrane region" description="Helical" evidence="9">
    <location>
        <begin position="329"/>
        <end position="349"/>
    </location>
</feature>
<proteinExistence type="predicted"/>
<dbReference type="Proteomes" id="UP000681722">
    <property type="component" value="Unassembled WGS sequence"/>
</dbReference>
<keyword evidence="4" id="KW-0571">Peptide transport</keyword>
<dbReference type="OrthoDB" id="9986677at2759"/>
<comment type="caution">
    <text evidence="10">The sequence shown here is derived from an EMBL/GenBank/DDBJ whole genome shotgun (WGS) entry which is preliminary data.</text>
</comment>
<reference evidence="10" key="1">
    <citation type="submission" date="2021-02" db="EMBL/GenBank/DDBJ databases">
        <authorList>
            <person name="Nowell W R."/>
        </authorList>
    </citation>
    <scope>NUCLEOTIDE SEQUENCE</scope>
</reference>
<evidence type="ECO:0000256" key="8">
    <source>
        <dbReference type="SAM" id="MobiDB-lite"/>
    </source>
</evidence>
<dbReference type="Pfam" id="PF03169">
    <property type="entry name" value="OPT"/>
    <property type="match status" value="2"/>
</dbReference>
<name>A0A814ZTC1_9BILA</name>
<keyword evidence="3 9" id="KW-0812">Transmembrane</keyword>
<dbReference type="GO" id="GO:0035673">
    <property type="term" value="F:oligopeptide transmembrane transporter activity"/>
    <property type="evidence" value="ECO:0007669"/>
    <property type="project" value="InterPro"/>
</dbReference>
<evidence type="ECO:0000256" key="9">
    <source>
        <dbReference type="SAM" id="Phobius"/>
    </source>
</evidence>
<feature type="transmembrane region" description="Helical" evidence="9">
    <location>
        <begin position="361"/>
        <end position="380"/>
    </location>
</feature>
<organism evidence="10 12">
    <name type="scientific">Didymodactylos carnosus</name>
    <dbReference type="NCBI Taxonomy" id="1234261"/>
    <lineage>
        <taxon>Eukaryota</taxon>
        <taxon>Metazoa</taxon>
        <taxon>Spiralia</taxon>
        <taxon>Gnathifera</taxon>
        <taxon>Rotifera</taxon>
        <taxon>Eurotatoria</taxon>
        <taxon>Bdelloidea</taxon>
        <taxon>Philodinida</taxon>
        <taxon>Philodinidae</taxon>
        <taxon>Didymodactylos</taxon>
    </lineage>
</organism>
<feature type="region of interest" description="Disordered" evidence="8">
    <location>
        <begin position="28"/>
        <end position="47"/>
    </location>
</feature>
<comment type="subcellular location">
    <subcellularLocation>
        <location evidence="1">Membrane</location>
        <topology evidence="1">Multi-pass membrane protein</topology>
    </subcellularLocation>
</comment>
<evidence type="ECO:0000256" key="4">
    <source>
        <dbReference type="ARBA" id="ARBA00022856"/>
    </source>
</evidence>
<evidence type="ECO:0000256" key="7">
    <source>
        <dbReference type="ARBA" id="ARBA00023136"/>
    </source>
</evidence>
<evidence type="ECO:0000313" key="10">
    <source>
        <dbReference type="EMBL" id="CAF1247991.1"/>
    </source>
</evidence>
<dbReference type="PANTHER" id="PTHR22601">
    <property type="entry name" value="ISP4 LIKE PROTEIN"/>
    <property type="match status" value="1"/>
</dbReference>
<evidence type="ECO:0000256" key="6">
    <source>
        <dbReference type="ARBA" id="ARBA00022989"/>
    </source>
</evidence>